<evidence type="ECO:0000313" key="3">
    <source>
        <dbReference type="Proteomes" id="UP000011885"/>
    </source>
</evidence>
<dbReference type="GO" id="GO:0005829">
    <property type="term" value="C:cytosol"/>
    <property type="evidence" value="ECO:0007669"/>
    <property type="project" value="TreeGrafter"/>
</dbReference>
<dbReference type="EMBL" id="ANOH01000183">
    <property type="protein sequence ID" value="EMI55966.1"/>
    <property type="molecule type" value="Genomic_DNA"/>
</dbReference>
<accession>M5UDN3</accession>
<dbReference type="InterPro" id="IPR006073">
    <property type="entry name" value="GTP-bd"/>
</dbReference>
<dbReference type="PATRIC" id="fig|1263870.3.peg.2770"/>
<comment type="caution">
    <text evidence="2">The sequence shown here is derived from an EMBL/GenBank/DDBJ whole genome shotgun (WGS) entry which is preliminary data.</text>
</comment>
<organism evidence="2 3">
    <name type="scientific">Rhodopirellula sallentina SM41</name>
    <dbReference type="NCBI Taxonomy" id="1263870"/>
    <lineage>
        <taxon>Bacteria</taxon>
        <taxon>Pseudomonadati</taxon>
        <taxon>Planctomycetota</taxon>
        <taxon>Planctomycetia</taxon>
        <taxon>Pirellulales</taxon>
        <taxon>Pirellulaceae</taxon>
        <taxon>Rhodopirellula</taxon>
    </lineage>
</organism>
<dbReference type="GO" id="GO:0002098">
    <property type="term" value="P:tRNA wobble uridine modification"/>
    <property type="evidence" value="ECO:0007669"/>
    <property type="project" value="TreeGrafter"/>
</dbReference>
<dbReference type="Proteomes" id="UP000011885">
    <property type="component" value="Unassembled WGS sequence"/>
</dbReference>
<dbReference type="InterPro" id="IPR027368">
    <property type="entry name" value="MnmE_dom2"/>
</dbReference>
<dbReference type="InterPro" id="IPR031168">
    <property type="entry name" value="G_TrmE"/>
</dbReference>
<dbReference type="PANTHER" id="PTHR42714:SF2">
    <property type="entry name" value="TRNA MODIFICATION GTPASE GTPBP3, MITOCHONDRIAL"/>
    <property type="match status" value="1"/>
</dbReference>
<dbReference type="SUPFAM" id="SSF52540">
    <property type="entry name" value="P-loop containing nucleoside triphosphate hydrolases"/>
    <property type="match status" value="1"/>
</dbReference>
<dbReference type="AlphaFoldDB" id="M5UDN3"/>
<dbReference type="InterPro" id="IPR027417">
    <property type="entry name" value="P-loop_NTPase"/>
</dbReference>
<evidence type="ECO:0000313" key="2">
    <source>
        <dbReference type="EMBL" id="EMI55966.1"/>
    </source>
</evidence>
<dbReference type="Gene3D" id="3.40.50.300">
    <property type="entry name" value="P-loop containing nucleotide triphosphate hydrolases"/>
    <property type="match status" value="1"/>
</dbReference>
<dbReference type="GO" id="GO:0005525">
    <property type="term" value="F:GTP binding"/>
    <property type="evidence" value="ECO:0007669"/>
    <property type="project" value="InterPro"/>
</dbReference>
<proteinExistence type="predicted"/>
<sequence length="410" mass="44001">MAVIGVLGEEAESIIGRNFASATDSPWRPGQIRYGTWLDQATSSETPINADVKPRGESVVLTPIGDRHYEVHGHGGAAAVNRIITSLVQLGAIEVAPEQFVSAVNEQLGTPTEPLIREAESVLVHCTTRRNAAVALAQTRGAMLRWAVEWTERIENERGKIERDESRLADGETSLSVLLRELRDSASTLLSRSSIGLHLAVPYRVVLAGPPNVGKSSLINQIVGYGRSITHDAAGTTRDVVDCDTVIDGLAIRLGDTAGIRSGGGVIEQEGIRRGTAAIASADLIVMVVDPASLDDTQTIEATIRSHNPDSSVVRVINKYDLISNEASQDFAGGRWLETIASSEESQPSGIDKLIHAISTTLRPSTADPEAPVPVTTRQVHWLARIAKSTNLDKMHTNLQNLRDGTSVET</sequence>
<feature type="domain" description="G" evidence="1">
    <location>
        <begin position="204"/>
        <end position="319"/>
    </location>
</feature>
<dbReference type="CDD" id="cd04164">
    <property type="entry name" value="trmE"/>
    <property type="match status" value="1"/>
</dbReference>
<dbReference type="PANTHER" id="PTHR42714">
    <property type="entry name" value="TRNA MODIFICATION GTPASE GTPBP3"/>
    <property type="match status" value="1"/>
</dbReference>
<evidence type="ECO:0000259" key="1">
    <source>
        <dbReference type="Pfam" id="PF01926"/>
    </source>
</evidence>
<reference evidence="2 3" key="1">
    <citation type="journal article" date="2013" name="Mar. Genomics">
        <title>Expression of sulfatases in Rhodopirellula baltica and the diversity of sulfatases in the genus Rhodopirellula.</title>
        <authorList>
            <person name="Wegner C.E."/>
            <person name="Richter-Heitmann T."/>
            <person name="Klindworth A."/>
            <person name="Klockow C."/>
            <person name="Richter M."/>
            <person name="Achstetter T."/>
            <person name="Glockner F.O."/>
            <person name="Harder J."/>
        </authorList>
    </citation>
    <scope>NUCLEOTIDE SEQUENCE [LARGE SCALE GENOMIC DNA]</scope>
    <source>
        <strain evidence="2 3">SM41</strain>
    </source>
</reference>
<dbReference type="GO" id="GO:0030488">
    <property type="term" value="P:tRNA methylation"/>
    <property type="evidence" value="ECO:0007669"/>
    <property type="project" value="TreeGrafter"/>
</dbReference>
<gene>
    <name evidence="2" type="ORF">RSSM_02603</name>
</gene>
<dbReference type="Gene3D" id="1.20.120.430">
    <property type="entry name" value="tRNA modification GTPase MnmE domain 2"/>
    <property type="match status" value="1"/>
</dbReference>
<protein>
    <submittedName>
        <fullName evidence="2">tRNA modification GTPase TrmE</fullName>
    </submittedName>
</protein>
<dbReference type="NCBIfam" id="TIGR00231">
    <property type="entry name" value="small_GTP"/>
    <property type="match status" value="1"/>
</dbReference>
<keyword evidence="3" id="KW-1185">Reference proteome</keyword>
<dbReference type="Pfam" id="PF01926">
    <property type="entry name" value="MMR_HSR1"/>
    <property type="match status" value="1"/>
</dbReference>
<dbReference type="InterPro" id="IPR005225">
    <property type="entry name" value="Small_GTP-bd"/>
</dbReference>
<name>M5UDN3_9BACT</name>